<dbReference type="EMBL" id="BAABRO010000016">
    <property type="protein sequence ID" value="GAA5509796.1"/>
    <property type="molecule type" value="Genomic_DNA"/>
</dbReference>
<gene>
    <name evidence="2" type="ORF">Rcae01_05299</name>
</gene>
<sequence length="46" mass="5019">MLAALTVIPDRLHILVIPICLLNIAAMNALFGQWWSATDDADVSQP</sequence>
<name>A0ABP9VYI9_9BACT</name>
<protein>
    <submittedName>
        <fullName evidence="2">Uncharacterized protein</fullName>
    </submittedName>
</protein>
<keyword evidence="1" id="KW-0812">Transmembrane</keyword>
<comment type="caution">
    <text evidence="2">The sequence shown here is derived from an EMBL/GenBank/DDBJ whole genome shotgun (WGS) entry which is preliminary data.</text>
</comment>
<evidence type="ECO:0000313" key="2">
    <source>
        <dbReference type="EMBL" id="GAA5509796.1"/>
    </source>
</evidence>
<keyword evidence="1" id="KW-1133">Transmembrane helix</keyword>
<proteinExistence type="predicted"/>
<feature type="transmembrane region" description="Helical" evidence="1">
    <location>
        <begin position="12"/>
        <end position="35"/>
    </location>
</feature>
<keyword evidence="1" id="KW-0472">Membrane</keyword>
<accession>A0ABP9VYI9</accession>
<organism evidence="2 3">
    <name type="scientific">Novipirellula caenicola</name>
    <dbReference type="NCBI Taxonomy" id="1536901"/>
    <lineage>
        <taxon>Bacteria</taxon>
        <taxon>Pseudomonadati</taxon>
        <taxon>Planctomycetota</taxon>
        <taxon>Planctomycetia</taxon>
        <taxon>Pirellulales</taxon>
        <taxon>Pirellulaceae</taxon>
        <taxon>Novipirellula</taxon>
    </lineage>
</organism>
<keyword evidence="3" id="KW-1185">Reference proteome</keyword>
<evidence type="ECO:0000256" key="1">
    <source>
        <dbReference type="SAM" id="Phobius"/>
    </source>
</evidence>
<evidence type="ECO:0000313" key="3">
    <source>
        <dbReference type="Proteomes" id="UP001416858"/>
    </source>
</evidence>
<dbReference type="Proteomes" id="UP001416858">
    <property type="component" value="Unassembled WGS sequence"/>
</dbReference>
<reference evidence="2 3" key="1">
    <citation type="submission" date="2024-02" db="EMBL/GenBank/DDBJ databases">
        <title>Rhodopirellula caenicola NBRC 110016.</title>
        <authorList>
            <person name="Ichikawa N."/>
            <person name="Katano-Makiyama Y."/>
            <person name="Hidaka K."/>
        </authorList>
    </citation>
    <scope>NUCLEOTIDE SEQUENCE [LARGE SCALE GENOMIC DNA]</scope>
    <source>
        <strain evidence="2 3">NBRC 110016</strain>
    </source>
</reference>